<comment type="caution">
    <text evidence="1">The sequence shown here is derived from an EMBL/GenBank/DDBJ whole genome shotgun (WGS) entry which is preliminary data.</text>
</comment>
<dbReference type="OrthoDB" id="6623314at2759"/>
<dbReference type="PANTHER" id="PTHR45913">
    <property type="entry name" value="EPM2A-INTERACTING PROTEIN 1"/>
    <property type="match status" value="1"/>
</dbReference>
<dbReference type="Proteomes" id="UP000235965">
    <property type="component" value="Unassembled WGS sequence"/>
</dbReference>
<accession>A0A2J7PE93</accession>
<dbReference type="AlphaFoldDB" id="A0A2J7PE93"/>
<dbReference type="PANTHER" id="PTHR45913:SF11">
    <property type="entry name" value="EPM2A-INTERACTING PROTEIN 1"/>
    <property type="match status" value="1"/>
</dbReference>
<sequence length="296" mass="33829">MNVKRDNEADVKASYVIAELIAKNSKCFSESEFLKECLVKTADIVCPDKVQIFKNISLSRNTVAEKVDDIATNLSEQLLAKVERFTAFSIAVDESSDVSGVAQLAVFIRACDTDVIITEELLDIISLGEDIFNEVYGLLEKYDLPLSKSMPPITAQHCIIHQEFLCSKIIKMNYVLQFVEKVVNFIRSRGLNQRQFSSLLSAEVRCLSCYSVLKRFSLLREEAFKDLNLKLQGKRYVVISLYDSIKDFKLKLKLWEGRMKNGNLIHFPICQDYKKSHSNSDFTSYISQVKELINDF</sequence>
<gene>
    <name evidence="1" type="ORF">B7P43_G11733</name>
</gene>
<reference evidence="1 2" key="1">
    <citation type="submission" date="2017-12" db="EMBL/GenBank/DDBJ databases">
        <title>Hemimetabolous genomes reveal molecular basis of termite eusociality.</title>
        <authorList>
            <person name="Harrison M.C."/>
            <person name="Jongepier E."/>
            <person name="Robertson H.M."/>
            <person name="Arning N."/>
            <person name="Bitard-Feildel T."/>
            <person name="Chao H."/>
            <person name="Childers C.P."/>
            <person name="Dinh H."/>
            <person name="Doddapaneni H."/>
            <person name="Dugan S."/>
            <person name="Gowin J."/>
            <person name="Greiner C."/>
            <person name="Han Y."/>
            <person name="Hu H."/>
            <person name="Hughes D.S.T."/>
            <person name="Huylmans A.-K."/>
            <person name="Kemena C."/>
            <person name="Kremer L.P.M."/>
            <person name="Lee S.L."/>
            <person name="Lopez-Ezquerra A."/>
            <person name="Mallet L."/>
            <person name="Monroy-Kuhn J.M."/>
            <person name="Moser A."/>
            <person name="Murali S.C."/>
            <person name="Muzny D.M."/>
            <person name="Otani S."/>
            <person name="Piulachs M.-D."/>
            <person name="Poelchau M."/>
            <person name="Qu J."/>
            <person name="Schaub F."/>
            <person name="Wada-Katsumata A."/>
            <person name="Worley K.C."/>
            <person name="Xie Q."/>
            <person name="Ylla G."/>
            <person name="Poulsen M."/>
            <person name="Gibbs R.A."/>
            <person name="Schal C."/>
            <person name="Richards S."/>
            <person name="Belles X."/>
            <person name="Korb J."/>
            <person name="Bornberg-Bauer E."/>
        </authorList>
    </citation>
    <scope>NUCLEOTIDE SEQUENCE [LARGE SCALE GENOMIC DNA]</scope>
    <source>
        <tissue evidence="1">Whole body</tissue>
    </source>
</reference>
<name>A0A2J7PE93_9NEOP</name>
<organism evidence="1 2">
    <name type="scientific">Cryptotermes secundus</name>
    <dbReference type="NCBI Taxonomy" id="105785"/>
    <lineage>
        <taxon>Eukaryota</taxon>
        <taxon>Metazoa</taxon>
        <taxon>Ecdysozoa</taxon>
        <taxon>Arthropoda</taxon>
        <taxon>Hexapoda</taxon>
        <taxon>Insecta</taxon>
        <taxon>Pterygota</taxon>
        <taxon>Neoptera</taxon>
        <taxon>Polyneoptera</taxon>
        <taxon>Dictyoptera</taxon>
        <taxon>Blattodea</taxon>
        <taxon>Blattoidea</taxon>
        <taxon>Termitoidae</taxon>
        <taxon>Kalotermitidae</taxon>
        <taxon>Cryptotermitinae</taxon>
        <taxon>Cryptotermes</taxon>
    </lineage>
</organism>
<evidence type="ECO:0008006" key="3">
    <source>
        <dbReference type="Google" id="ProtNLM"/>
    </source>
</evidence>
<keyword evidence="2" id="KW-1185">Reference proteome</keyword>
<dbReference type="InParanoid" id="A0A2J7PE93"/>
<proteinExistence type="predicted"/>
<evidence type="ECO:0000313" key="2">
    <source>
        <dbReference type="Proteomes" id="UP000235965"/>
    </source>
</evidence>
<evidence type="ECO:0000313" key="1">
    <source>
        <dbReference type="EMBL" id="PNF14661.1"/>
    </source>
</evidence>
<dbReference type="EMBL" id="NEVH01026106">
    <property type="protein sequence ID" value="PNF14661.1"/>
    <property type="molecule type" value="Genomic_DNA"/>
</dbReference>
<protein>
    <recommendedName>
        <fullName evidence="3">DUF4371 domain-containing protein</fullName>
    </recommendedName>
</protein>
<dbReference type="STRING" id="105785.A0A2J7PE93"/>